<accession>A0A6M1SXT6</accession>
<keyword evidence="2" id="KW-0282">Flagellum</keyword>
<dbReference type="Gene3D" id="3.30.750.140">
    <property type="match status" value="1"/>
</dbReference>
<keyword evidence="3" id="KW-1185">Reference proteome</keyword>
<dbReference type="InterPro" id="IPR038610">
    <property type="entry name" value="FliK-like_C_sf"/>
</dbReference>
<organism evidence="2 3">
    <name type="scientific">Devosia aurantiaca</name>
    <dbReference type="NCBI Taxonomy" id="2714858"/>
    <lineage>
        <taxon>Bacteria</taxon>
        <taxon>Pseudomonadati</taxon>
        <taxon>Pseudomonadota</taxon>
        <taxon>Alphaproteobacteria</taxon>
        <taxon>Hyphomicrobiales</taxon>
        <taxon>Devosiaceae</taxon>
        <taxon>Devosia</taxon>
    </lineage>
</organism>
<dbReference type="EMBL" id="JAALFG010000002">
    <property type="protein sequence ID" value="NGP17571.1"/>
    <property type="molecule type" value="Genomic_DNA"/>
</dbReference>
<sequence>MPEEGQTHDAQWSLDLPTVIAGQQHLLHIQIHRDAENAAAEASERGWQMRFAIHLGDTGEVSAQIAQRGASTGVMIWADDPHTASLLTGNLAGLRQDLLAVGLQPGSVLVRNGAPPAAANRATQHILDESR</sequence>
<reference evidence="2 3" key="2">
    <citation type="submission" date="2020-03" db="EMBL/GenBank/DDBJ databases">
        <title>Devosia chinhatensis sp. nov., isolated from a hexachlorocyclohexane (HCH) dump site in India.</title>
        <authorList>
            <person name="Kumar M."/>
            <person name="Lal R."/>
        </authorList>
    </citation>
    <scope>NUCLEOTIDE SEQUENCE [LARGE SCALE GENOMIC DNA]</scope>
    <source>
        <strain evidence="2 3">H239</strain>
    </source>
</reference>
<evidence type="ECO:0000313" key="3">
    <source>
        <dbReference type="Proteomes" id="UP000474802"/>
    </source>
</evidence>
<dbReference type="InterPro" id="IPR021136">
    <property type="entry name" value="Flagellar_hook_control-like_C"/>
</dbReference>
<reference evidence="2 3" key="1">
    <citation type="submission" date="2020-02" db="EMBL/GenBank/DDBJ databases">
        <authorList>
            <person name="Khan S.A."/>
            <person name="Jeon C.O."/>
            <person name="Chun B.H."/>
        </authorList>
    </citation>
    <scope>NUCLEOTIDE SEQUENCE [LARGE SCALE GENOMIC DNA]</scope>
    <source>
        <strain evidence="2 3">H239</strain>
    </source>
</reference>
<dbReference type="RefSeq" id="WP_164533841.1">
    <property type="nucleotide sequence ID" value="NZ_JAALFG010000002.1"/>
</dbReference>
<keyword evidence="2" id="KW-0966">Cell projection</keyword>
<proteinExistence type="predicted"/>
<gene>
    <name evidence="2" type="ORF">G5575_07780</name>
</gene>
<feature type="domain" description="Flagellar hook-length control protein-like C-terminal" evidence="1">
    <location>
        <begin position="36"/>
        <end position="117"/>
    </location>
</feature>
<keyword evidence="2" id="KW-0969">Cilium</keyword>
<dbReference type="AlphaFoldDB" id="A0A6M1SXT6"/>
<comment type="caution">
    <text evidence="2">The sequence shown here is derived from an EMBL/GenBank/DDBJ whole genome shotgun (WGS) entry which is preliminary data.</text>
</comment>
<evidence type="ECO:0000313" key="2">
    <source>
        <dbReference type="EMBL" id="NGP17571.1"/>
    </source>
</evidence>
<dbReference type="Proteomes" id="UP000474802">
    <property type="component" value="Unassembled WGS sequence"/>
</dbReference>
<name>A0A6M1SXT6_9HYPH</name>
<protein>
    <submittedName>
        <fullName evidence="2">Flagellar hook-length control protein FliK</fullName>
    </submittedName>
</protein>
<dbReference type="Pfam" id="PF02120">
    <property type="entry name" value="Flg_hook"/>
    <property type="match status" value="1"/>
</dbReference>
<evidence type="ECO:0000259" key="1">
    <source>
        <dbReference type="Pfam" id="PF02120"/>
    </source>
</evidence>